<dbReference type="EC" id="6.3.5.4" evidence="6"/>
<dbReference type="InterPro" id="IPR006426">
    <property type="entry name" value="Asn_synth_AEB"/>
</dbReference>
<dbReference type="SUPFAM" id="SSF52402">
    <property type="entry name" value="Adenine nucleotide alpha hydrolases-like"/>
    <property type="match status" value="1"/>
</dbReference>
<dbReference type="Pfam" id="PF00733">
    <property type="entry name" value="Asn_synthase"/>
    <property type="match status" value="1"/>
</dbReference>
<keyword evidence="2" id="KW-0547">Nucleotide-binding</keyword>
<dbReference type="PIRSF" id="PIRSF001589">
    <property type="entry name" value="Asn_synthetase_glu-h"/>
    <property type="match status" value="1"/>
</dbReference>
<keyword evidence="6" id="KW-0436">Ligase</keyword>
<comment type="similarity">
    <text evidence="1">Belongs to the asparagine synthetase family.</text>
</comment>
<keyword evidence="4" id="KW-0315">Glutamine amidotransferase</keyword>
<proteinExistence type="inferred from homology"/>
<dbReference type="Pfam" id="PF13537">
    <property type="entry name" value="GATase_7"/>
    <property type="match status" value="1"/>
</dbReference>
<gene>
    <name evidence="6" type="ORF">RIEGSTA812A_PEG_649</name>
</gene>
<evidence type="ECO:0000313" key="6">
    <source>
        <dbReference type="EMBL" id="VBB69176.1"/>
    </source>
</evidence>
<dbReference type="GO" id="GO:0006529">
    <property type="term" value="P:asparagine biosynthetic process"/>
    <property type="evidence" value="ECO:0007669"/>
    <property type="project" value="InterPro"/>
</dbReference>
<evidence type="ECO:0000256" key="1">
    <source>
        <dbReference type="ARBA" id="ARBA00005752"/>
    </source>
</evidence>
<name>A0A484H5A6_9ZZZZ</name>
<sequence>MCGIGGAMNRDGRPVEATLLAAMTKALAHRGPDGRGRYMAGAVGLVQTRLAVIDLFTGAQPFQDTGSGTALVANAEIYNDRELRAVLRDVRFVSHSDCEPPLYLYRRHGLSFTKHLRGMYAIALHDPGGPSRCERLVLARDPFGIKPLYYTESSTGFLFASEVQALLAVSTTRPQLDSNRTAELLQLQFTTGTDCLLSGIKRVAPGEILVVEAGEVVERRRHPALSPLINVAEIRNPLAALETVLREAVELHQRSDVPYGMFLSGGVDSSALLAMMARLNEQPVLTFTACFPHDNARDECNSARAVAAAVGAESIDVPFTEADFWALLPVVVAVMDDPAADYATLPTYKLAAEAHKAVKVILSGEGGDEVFAGYGRYRSAMRPWPFTRPMRRRGLLDGLGILRQELTGWRDGLAAAERAVANHGTRLQQAQEVDCAHWLPNDLLGKLDRCLMAHGVEGRLPFLDPVLAQFAYSLSDNLKIRHGVGKWLLRRWLADALPVVRRPFTSKHGFTVPVGTWIAHRGRALGPLVAHTPAVAEWCRPAAVKALFANANRNRRISLAAWILLFHALWVRYHIDHVDTVRLGLDVFAMLEA</sequence>
<dbReference type="InterPro" id="IPR051786">
    <property type="entry name" value="ASN_synthetase/amidase"/>
</dbReference>
<dbReference type="PROSITE" id="PS51278">
    <property type="entry name" value="GATASE_TYPE_2"/>
    <property type="match status" value="1"/>
</dbReference>
<dbReference type="Gene3D" id="3.40.50.620">
    <property type="entry name" value="HUPs"/>
    <property type="match status" value="1"/>
</dbReference>
<evidence type="ECO:0000256" key="2">
    <source>
        <dbReference type="ARBA" id="ARBA00022741"/>
    </source>
</evidence>
<dbReference type="CDD" id="cd01991">
    <property type="entry name" value="Asn_synthase_B_C"/>
    <property type="match status" value="1"/>
</dbReference>
<dbReference type="InterPro" id="IPR017932">
    <property type="entry name" value="GATase_2_dom"/>
</dbReference>
<dbReference type="GO" id="GO:0004066">
    <property type="term" value="F:asparagine synthase (glutamine-hydrolyzing) activity"/>
    <property type="evidence" value="ECO:0007669"/>
    <property type="project" value="UniProtKB-EC"/>
</dbReference>
<evidence type="ECO:0000259" key="5">
    <source>
        <dbReference type="PROSITE" id="PS51278"/>
    </source>
</evidence>
<dbReference type="PANTHER" id="PTHR43284">
    <property type="entry name" value="ASPARAGINE SYNTHETASE (GLUTAMINE-HYDROLYZING)"/>
    <property type="match status" value="1"/>
</dbReference>
<dbReference type="GO" id="GO:0005829">
    <property type="term" value="C:cytosol"/>
    <property type="evidence" value="ECO:0007669"/>
    <property type="project" value="TreeGrafter"/>
</dbReference>
<organism evidence="6">
    <name type="scientific">invertebrate metagenome</name>
    <dbReference type="NCBI Taxonomy" id="1711999"/>
    <lineage>
        <taxon>unclassified sequences</taxon>
        <taxon>metagenomes</taxon>
        <taxon>organismal metagenomes</taxon>
    </lineage>
</organism>
<feature type="domain" description="Glutamine amidotransferase type-2" evidence="5">
    <location>
        <begin position="2"/>
        <end position="214"/>
    </location>
</feature>
<evidence type="ECO:0000256" key="4">
    <source>
        <dbReference type="ARBA" id="ARBA00022962"/>
    </source>
</evidence>
<dbReference type="CDD" id="cd00712">
    <property type="entry name" value="AsnB"/>
    <property type="match status" value="1"/>
</dbReference>
<accession>A0A484H5A6</accession>
<keyword evidence="3" id="KW-0067">ATP-binding</keyword>
<dbReference type="NCBIfam" id="TIGR01536">
    <property type="entry name" value="asn_synth_AEB"/>
    <property type="match status" value="1"/>
</dbReference>
<dbReference type="InterPro" id="IPR029055">
    <property type="entry name" value="Ntn_hydrolases_N"/>
</dbReference>
<dbReference type="InterPro" id="IPR014729">
    <property type="entry name" value="Rossmann-like_a/b/a_fold"/>
</dbReference>
<dbReference type="PANTHER" id="PTHR43284:SF1">
    <property type="entry name" value="ASPARAGINE SYNTHETASE"/>
    <property type="match status" value="1"/>
</dbReference>
<reference evidence="6" key="1">
    <citation type="submission" date="2018-10" db="EMBL/GenBank/DDBJ databases">
        <authorList>
            <person name="Gruber-Vodicka H."/>
            <person name="Jaeckle O."/>
        </authorList>
    </citation>
    <scope>NUCLEOTIDE SEQUENCE</scope>
</reference>
<dbReference type="InterPro" id="IPR001962">
    <property type="entry name" value="Asn_synthase"/>
</dbReference>
<dbReference type="InterPro" id="IPR033738">
    <property type="entry name" value="AsnB_N"/>
</dbReference>
<dbReference type="EMBL" id="LR026963">
    <property type="protein sequence ID" value="VBB69176.1"/>
    <property type="molecule type" value="Genomic_DNA"/>
</dbReference>
<evidence type="ECO:0000256" key="3">
    <source>
        <dbReference type="ARBA" id="ARBA00022840"/>
    </source>
</evidence>
<dbReference type="AlphaFoldDB" id="A0A484H5A6"/>
<protein>
    <submittedName>
        <fullName evidence="6">Asparagine synthetase [glutamine-hydrolyzing]</fullName>
        <ecNumber evidence="6">6.3.5.4</ecNumber>
    </submittedName>
</protein>
<dbReference type="GO" id="GO:0005524">
    <property type="term" value="F:ATP binding"/>
    <property type="evidence" value="ECO:0007669"/>
    <property type="project" value="UniProtKB-KW"/>
</dbReference>
<dbReference type="Gene3D" id="3.60.20.10">
    <property type="entry name" value="Glutamine Phosphoribosylpyrophosphate, subunit 1, domain 1"/>
    <property type="match status" value="1"/>
</dbReference>
<dbReference type="SUPFAM" id="SSF56235">
    <property type="entry name" value="N-terminal nucleophile aminohydrolases (Ntn hydrolases)"/>
    <property type="match status" value="1"/>
</dbReference>